<comment type="caution">
    <text evidence="2">The sequence shown here is derived from an EMBL/GenBank/DDBJ whole genome shotgun (WGS) entry which is preliminary data.</text>
</comment>
<evidence type="ECO:0000313" key="3">
    <source>
        <dbReference type="Proteomes" id="UP001597034"/>
    </source>
</evidence>
<evidence type="ECO:0000313" key="2">
    <source>
        <dbReference type="EMBL" id="MFD1647572.1"/>
    </source>
</evidence>
<feature type="region of interest" description="Disordered" evidence="1">
    <location>
        <begin position="1"/>
        <end position="50"/>
    </location>
</feature>
<dbReference type="SUPFAM" id="SSF46785">
    <property type="entry name" value="Winged helix' DNA-binding domain"/>
    <property type="match status" value="1"/>
</dbReference>
<name>A0ABD6DMY4_9EURY</name>
<feature type="compositionally biased region" description="Basic and acidic residues" evidence="1">
    <location>
        <begin position="33"/>
        <end position="47"/>
    </location>
</feature>
<evidence type="ECO:0000256" key="1">
    <source>
        <dbReference type="SAM" id="MobiDB-lite"/>
    </source>
</evidence>
<accession>A0ABD6DMY4</accession>
<dbReference type="AlphaFoldDB" id="A0ABD6DMY4"/>
<organism evidence="2 3">
    <name type="scientific">Haloarchaeobius litoreus</name>
    <dbReference type="NCBI Taxonomy" id="755306"/>
    <lineage>
        <taxon>Archaea</taxon>
        <taxon>Methanobacteriati</taxon>
        <taxon>Methanobacteriota</taxon>
        <taxon>Stenosarchaea group</taxon>
        <taxon>Halobacteria</taxon>
        <taxon>Halobacteriales</taxon>
        <taxon>Halorubellaceae</taxon>
        <taxon>Haloarchaeobius</taxon>
    </lineage>
</organism>
<sequence length="157" mass="17652">MSDNDSERTTEGHEQTDTDEAHERHLRTMGRSNPDRGDHTVSVEGCRRRPHGDTTWVELTGFQRDLLTCIRRLDDGTTIPTGTTIKEAMESLYGETINHGRLYQNLNHLAECDCIDKVVVDGRTNAYYLTDGAIEMLDETAKHLVSTCGLQQSITES</sequence>
<gene>
    <name evidence="2" type="ORF">ACFSBL_17920</name>
</gene>
<feature type="compositionally biased region" description="Basic and acidic residues" evidence="1">
    <location>
        <begin position="1"/>
        <end position="23"/>
    </location>
</feature>
<dbReference type="EMBL" id="JBHUDO010000004">
    <property type="protein sequence ID" value="MFD1647572.1"/>
    <property type="molecule type" value="Genomic_DNA"/>
</dbReference>
<dbReference type="RefSeq" id="WP_256401945.1">
    <property type="nucleotide sequence ID" value="NZ_JANHJR010000004.1"/>
</dbReference>
<dbReference type="Proteomes" id="UP001597034">
    <property type="component" value="Unassembled WGS sequence"/>
</dbReference>
<dbReference type="InterPro" id="IPR036390">
    <property type="entry name" value="WH_DNA-bd_sf"/>
</dbReference>
<protein>
    <submittedName>
        <fullName evidence="2">Helix-turn-helix transcriptional regulator</fullName>
    </submittedName>
</protein>
<keyword evidence="3" id="KW-1185">Reference proteome</keyword>
<proteinExistence type="predicted"/>
<reference evidence="2 3" key="1">
    <citation type="journal article" date="2019" name="Int. J. Syst. Evol. Microbiol.">
        <title>The Global Catalogue of Microorganisms (GCM) 10K type strain sequencing project: providing services to taxonomists for standard genome sequencing and annotation.</title>
        <authorList>
            <consortium name="The Broad Institute Genomics Platform"/>
            <consortium name="The Broad Institute Genome Sequencing Center for Infectious Disease"/>
            <person name="Wu L."/>
            <person name="Ma J."/>
        </authorList>
    </citation>
    <scope>NUCLEOTIDE SEQUENCE [LARGE SCALE GENOMIC DNA]</scope>
    <source>
        <strain evidence="2 3">CGMCC 1.10390</strain>
    </source>
</reference>